<evidence type="ECO:0000313" key="1">
    <source>
        <dbReference type="EMBL" id="GAV01347.1"/>
    </source>
</evidence>
<dbReference type="OrthoDB" id="6150660at2759"/>
<dbReference type="Proteomes" id="UP000186922">
    <property type="component" value="Unassembled WGS sequence"/>
</dbReference>
<evidence type="ECO:0000313" key="2">
    <source>
        <dbReference type="Proteomes" id="UP000186922"/>
    </source>
</evidence>
<dbReference type="InterPro" id="IPR029044">
    <property type="entry name" value="Nucleotide-diphossugar_trans"/>
</dbReference>
<organism evidence="1 2">
    <name type="scientific">Ramazzottius varieornatus</name>
    <name type="common">Water bear</name>
    <name type="synonym">Tardigrade</name>
    <dbReference type="NCBI Taxonomy" id="947166"/>
    <lineage>
        <taxon>Eukaryota</taxon>
        <taxon>Metazoa</taxon>
        <taxon>Ecdysozoa</taxon>
        <taxon>Tardigrada</taxon>
        <taxon>Eutardigrada</taxon>
        <taxon>Parachela</taxon>
        <taxon>Hypsibioidea</taxon>
        <taxon>Ramazzottiidae</taxon>
        <taxon>Ramazzottius</taxon>
    </lineage>
</organism>
<gene>
    <name evidence="1" type="primary">RvY_12074-1</name>
    <name evidence="1" type="synonym">RvY_12074.1</name>
    <name evidence="1" type="ORF">RvY_12074</name>
</gene>
<accession>A0A1D1VI63</accession>
<name>A0A1D1VI63_RAMVA</name>
<keyword evidence="2" id="KW-1185">Reference proteome</keyword>
<evidence type="ECO:0008006" key="3">
    <source>
        <dbReference type="Google" id="ProtNLM"/>
    </source>
</evidence>
<sequence length="185" mass="21446">MAKLELLLEYGGVAVDFDVFFIQGERIKDILKRKKAITCYGDEDGNNIRFVAARKDSKFIWAWRKSYEDICVANDRNFNKAFVSKYLSVLYPEDVYVTDHIFNNPHPDRQLSQFFRDCGKIPWRNSIAIHSYERFGGVPISSFEDLQNANVTTHTIWLRTIHFNAKIPARSKDLKDEVIPPSPPS</sequence>
<dbReference type="AlphaFoldDB" id="A0A1D1VI63"/>
<protein>
    <recommendedName>
        <fullName evidence="3">Alpha-1,4-N-acetylglucosaminyltransferase</fullName>
    </recommendedName>
</protein>
<reference evidence="1 2" key="1">
    <citation type="journal article" date="2016" name="Nat. Commun.">
        <title>Extremotolerant tardigrade genome and improved radiotolerance of human cultured cells by tardigrade-unique protein.</title>
        <authorList>
            <person name="Hashimoto T."/>
            <person name="Horikawa D.D."/>
            <person name="Saito Y."/>
            <person name="Kuwahara H."/>
            <person name="Kozuka-Hata H."/>
            <person name="Shin-I T."/>
            <person name="Minakuchi Y."/>
            <person name="Ohishi K."/>
            <person name="Motoyama A."/>
            <person name="Aizu T."/>
            <person name="Enomoto A."/>
            <person name="Kondo K."/>
            <person name="Tanaka S."/>
            <person name="Hara Y."/>
            <person name="Koshikawa S."/>
            <person name="Sagara H."/>
            <person name="Miura T."/>
            <person name="Yokobori S."/>
            <person name="Miyagawa K."/>
            <person name="Suzuki Y."/>
            <person name="Kubo T."/>
            <person name="Oyama M."/>
            <person name="Kohara Y."/>
            <person name="Fujiyama A."/>
            <person name="Arakawa K."/>
            <person name="Katayama T."/>
            <person name="Toyoda A."/>
            <person name="Kunieda T."/>
        </authorList>
    </citation>
    <scope>NUCLEOTIDE SEQUENCE [LARGE SCALE GENOMIC DNA]</scope>
    <source>
        <strain evidence="1 2">YOKOZUNA-1</strain>
    </source>
</reference>
<proteinExistence type="predicted"/>
<dbReference type="SUPFAM" id="SSF53448">
    <property type="entry name" value="Nucleotide-diphospho-sugar transferases"/>
    <property type="match status" value="1"/>
</dbReference>
<comment type="caution">
    <text evidence="1">The sequence shown here is derived from an EMBL/GenBank/DDBJ whole genome shotgun (WGS) entry which is preliminary data.</text>
</comment>
<dbReference type="EMBL" id="BDGG01000007">
    <property type="protein sequence ID" value="GAV01347.1"/>
    <property type="molecule type" value="Genomic_DNA"/>
</dbReference>